<evidence type="ECO:0000313" key="1">
    <source>
        <dbReference type="Proteomes" id="UP000887579"/>
    </source>
</evidence>
<dbReference type="WBParaSite" id="ES5_v2.g21276.t1">
    <property type="protein sequence ID" value="ES5_v2.g21276.t1"/>
    <property type="gene ID" value="ES5_v2.g21276"/>
</dbReference>
<organism evidence="1 2">
    <name type="scientific">Panagrolaimus sp. ES5</name>
    <dbReference type="NCBI Taxonomy" id="591445"/>
    <lineage>
        <taxon>Eukaryota</taxon>
        <taxon>Metazoa</taxon>
        <taxon>Ecdysozoa</taxon>
        <taxon>Nematoda</taxon>
        <taxon>Chromadorea</taxon>
        <taxon>Rhabditida</taxon>
        <taxon>Tylenchina</taxon>
        <taxon>Panagrolaimomorpha</taxon>
        <taxon>Panagrolaimoidea</taxon>
        <taxon>Panagrolaimidae</taxon>
        <taxon>Panagrolaimus</taxon>
    </lineage>
</organism>
<proteinExistence type="predicted"/>
<accession>A0AC34FV71</accession>
<reference evidence="2" key="1">
    <citation type="submission" date="2022-11" db="UniProtKB">
        <authorList>
            <consortium name="WormBaseParasite"/>
        </authorList>
    </citation>
    <scope>IDENTIFICATION</scope>
</reference>
<dbReference type="Proteomes" id="UP000887579">
    <property type="component" value="Unplaced"/>
</dbReference>
<name>A0AC34FV71_9BILA</name>
<protein>
    <submittedName>
        <fullName evidence="2">Rhodopsin</fullName>
    </submittedName>
</protein>
<sequence>MYFHSGQGIPTDVPSPSPTGGYTGYPGYPYPPAQPQQPGYGSRNGYPSYGNTYGNGYYYNGAPGYPVYGGYGNGYYPPNVPGGYLPYYG</sequence>
<evidence type="ECO:0000313" key="2">
    <source>
        <dbReference type="WBParaSite" id="ES5_v2.g21276.t1"/>
    </source>
</evidence>